<dbReference type="AlphaFoldDB" id="A0A2N0Z4C9"/>
<accession>A0A2N0Z4C9</accession>
<reference evidence="1 2" key="1">
    <citation type="journal article" date="2003" name="Int. J. Syst. Evol. Microbiol.">
        <title>Bacillus nealsonii sp. nov., isolated from a spacecraft-assembly facility, whose spores are gamma-radiation resistant.</title>
        <authorList>
            <person name="Venkateswaran K."/>
            <person name="Kempf M."/>
            <person name="Chen F."/>
            <person name="Satomi M."/>
            <person name="Nicholson W."/>
            <person name="Kern R."/>
        </authorList>
    </citation>
    <scope>NUCLEOTIDE SEQUENCE [LARGE SCALE GENOMIC DNA]</scope>
    <source>
        <strain evidence="1 2">FO-92</strain>
    </source>
</reference>
<evidence type="ECO:0000313" key="1">
    <source>
        <dbReference type="EMBL" id="PKG24367.1"/>
    </source>
</evidence>
<comment type="caution">
    <text evidence="1">The sequence shown here is derived from an EMBL/GenBank/DDBJ whole genome shotgun (WGS) entry which is preliminary data.</text>
</comment>
<dbReference type="RefSeq" id="WP_101176491.1">
    <property type="nucleotide sequence ID" value="NZ_PISE01000014.1"/>
</dbReference>
<evidence type="ECO:0000313" key="2">
    <source>
        <dbReference type="Proteomes" id="UP000233375"/>
    </source>
</evidence>
<protein>
    <submittedName>
        <fullName evidence="1">Uncharacterized protein</fullName>
    </submittedName>
</protein>
<dbReference type="Proteomes" id="UP000233375">
    <property type="component" value="Unassembled WGS sequence"/>
</dbReference>
<keyword evidence="2" id="KW-1185">Reference proteome</keyword>
<name>A0A2N0Z4C9_9BACI</name>
<gene>
    <name evidence="1" type="ORF">CWS01_07060</name>
</gene>
<dbReference type="EMBL" id="PISE01000014">
    <property type="protein sequence ID" value="PKG24367.1"/>
    <property type="molecule type" value="Genomic_DNA"/>
</dbReference>
<sequence>MKIPYYEILLNDTKKIKKLVWNINYRARKMGLPASLSVEELTNILVQYEGKCAVTKRELYAEDFTTDHFIPLDWKIVGSCKENIVPMKGGINSYKKNMSPFEFYYRFTMFGRRDCDENWNNLITYMRKMYKFEEKVDFFSFIRFCWFIQKNPHYFLMVGQPLEIVKNMYLSIMDKYSIDGKHNYYTHKAMRELDISFFLENKILKTEW</sequence>
<proteinExistence type="predicted"/>
<organism evidence="1 2">
    <name type="scientific">Niallia nealsonii</name>
    <dbReference type="NCBI Taxonomy" id="115979"/>
    <lineage>
        <taxon>Bacteria</taxon>
        <taxon>Bacillati</taxon>
        <taxon>Bacillota</taxon>
        <taxon>Bacilli</taxon>
        <taxon>Bacillales</taxon>
        <taxon>Bacillaceae</taxon>
        <taxon>Niallia</taxon>
    </lineage>
</organism>
<dbReference type="OrthoDB" id="2944078at2"/>
<dbReference type="Gene3D" id="1.10.30.50">
    <property type="match status" value="1"/>
</dbReference>